<dbReference type="NCBIfam" id="TIGR00479">
    <property type="entry name" value="rumA"/>
    <property type="match status" value="1"/>
</dbReference>
<proteinExistence type="inferred from homology"/>
<dbReference type="Pfam" id="PF05958">
    <property type="entry name" value="tRNA_U5-meth_tr"/>
    <property type="match status" value="1"/>
</dbReference>
<dbReference type="PROSITE" id="PS51687">
    <property type="entry name" value="SAM_MT_RNA_M5U"/>
    <property type="match status" value="1"/>
</dbReference>
<dbReference type="InterPro" id="IPR029063">
    <property type="entry name" value="SAM-dependent_MTases_sf"/>
</dbReference>
<evidence type="ECO:0000256" key="1">
    <source>
        <dbReference type="ARBA" id="ARBA00022603"/>
    </source>
</evidence>
<dbReference type="InterPro" id="IPR030390">
    <property type="entry name" value="MeTrfase_TrmA_AS"/>
</dbReference>
<dbReference type="PANTHER" id="PTHR11061:SF30">
    <property type="entry name" value="TRNA (URACIL(54)-C(5))-METHYLTRANSFERASE"/>
    <property type="match status" value="1"/>
</dbReference>
<keyword evidence="1 4" id="KW-0489">Methyltransferase</keyword>
<feature type="binding site" evidence="4">
    <location>
        <position position="301"/>
    </location>
    <ligand>
        <name>S-adenosyl-L-methionine</name>
        <dbReference type="ChEBI" id="CHEBI:59789"/>
    </ligand>
</feature>
<feature type="domain" description="TRAM" evidence="6">
    <location>
        <begin position="5"/>
        <end position="63"/>
    </location>
</feature>
<dbReference type="PANTHER" id="PTHR11061">
    <property type="entry name" value="RNA M5U METHYLTRANSFERASE"/>
    <property type="match status" value="1"/>
</dbReference>
<dbReference type="SUPFAM" id="SSF53335">
    <property type="entry name" value="S-adenosyl-L-methionine-dependent methyltransferases"/>
    <property type="match status" value="1"/>
</dbReference>
<dbReference type="EC" id="2.1.1.190" evidence="7"/>
<evidence type="ECO:0000313" key="8">
    <source>
        <dbReference type="Proteomes" id="UP001237011"/>
    </source>
</evidence>
<feature type="active site" evidence="5">
    <location>
        <position position="394"/>
    </location>
</feature>
<protein>
    <submittedName>
        <fullName evidence="7">23S rRNA (Uracil(1939)-C(5))-methyltransferase RlmD</fullName>
        <ecNumber evidence="7">2.1.1.190</ecNumber>
    </submittedName>
</protein>
<dbReference type="InterPro" id="IPR002792">
    <property type="entry name" value="TRAM_dom"/>
</dbReference>
<dbReference type="Gene3D" id="2.40.50.1070">
    <property type="match status" value="1"/>
</dbReference>
<feature type="binding site" evidence="4">
    <location>
        <position position="272"/>
    </location>
    <ligand>
        <name>S-adenosyl-L-methionine</name>
        <dbReference type="ChEBI" id="CHEBI:59789"/>
    </ligand>
</feature>
<dbReference type="GO" id="GO:0008168">
    <property type="term" value="F:methyltransferase activity"/>
    <property type="evidence" value="ECO:0007669"/>
    <property type="project" value="UniProtKB-KW"/>
</dbReference>
<sequence>MSKIKYQVGDLAQITCSEISYEGLGTCRLENYAIFTPNLFVNEVAKVKLTQVNSKYAFASVVELITVSPQRKQIQYSCYNSAPLINLNYSSQIEFKNQYFLKLLKWNLGEEIEKHYLPLIQSPREINYRNKVRYPLFINENKLQAGEYQNRSNSLIAADNFIQNQECLNITLNRILEVINTYLNSHKKAKNLVLFEAITLRNNKNDEISALLQIHSDYDLPVGLIEQIKQIDNLIDFNVSKKDKIQNIFTKKPFYMQLLDKEFICNINSFFQINSTVAEIVFSNIKNYINKHNEEIVLDAYCGVGTIGQLVAGNKVIYGSDIVNSAIIDAKSNAQLNHIKANYFVGDSAKVFKKQIQDLSNSFLILDPPRSGITSEFIDWIIQNKVKNIIYMSCDVKTLVRDLKFLQNDYSIVSIQGFDMFPNTAHIEALCILKLK</sequence>
<dbReference type="EMBL" id="CP132191">
    <property type="protein sequence ID" value="WLP85298.1"/>
    <property type="molecule type" value="Genomic_DNA"/>
</dbReference>
<dbReference type="Proteomes" id="UP001237011">
    <property type="component" value="Chromosome"/>
</dbReference>
<evidence type="ECO:0000256" key="4">
    <source>
        <dbReference type="PROSITE-ProRule" id="PRU01024"/>
    </source>
</evidence>
<keyword evidence="8" id="KW-1185">Reference proteome</keyword>
<evidence type="ECO:0000256" key="2">
    <source>
        <dbReference type="ARBA" id="ARBA00022679"/>
    </source>
</evidence>
<dbReference type="Gene3D" id="3.40.50.150">
    <property type="entry name" value="Vaccinia Virus protein VP39"/>
    <property type="match status" value="1"/>
</dbReference>
<name>A0ABY9H9N1_9MOLU</name>
<dbReference type="PROSITE" id="PS50926">
    <property type="entry name" value="TRAM"/>
    <property type="match status" value="1"/>
</dbReference>
<accession>A0ABY9H9N1</accession>
<keyword evidence="2 4" id="KW-0808">Transferase</keyword>
<dbReference type="SUPFAM" id="SSF50249">
    <property type="entry name" value="Nucleic acid-binding proteins"/>
    <property type="match status" value="1"/>
</dbReference>
<feature type="active site" description="Nucleophile" evidence="4">
    <location>
        <position position="394"/>
    </location>
</feature>
<evidence type="ECO:0000259" key="6">
    <source>
        <dbReference type="PROSITE" id="PS50926"/>
    </source>
</evidence>
<feature type="binding site" evidence="4">
    <location>
        <position position="321"/>
    </location>
    <ligand>
        <name>S-adenosyl-L-methionine</name>
        <dbReference type="ChEBI" id="CHEBI:59789"/>
    </ligand>
</feature>
<evidence type="ECO:0000313" key="7">
    <source>
        <dbReference type="EMBL" id="WLP85298.1"/>
    </source>
</evidence>
<gene>
    <name evidence="7" type="primary">rlmD</name>
    <name evidence="7" type="ORF">Q8852_03170</name>
</gene>
<reference evidence="7" key="1">
    <citation type="submission" date="2023-08" db="EMBL/GenBank/DDBJ databases">
        <title>Complete genome sequence of Mycoplasma seminis 2200.</title>
        <authorList>
            <person name="Spergser J."/>
        </authorList>
    </citation>
    <scope>NUCLEOTIDE SEQUENCE [LARGE SCALE GENOMIC DNA]</scope>
    <source>
        <strain evidence="7">2200</strain>
    </source>
</reference>
<feature type="binding site" evidence="4">
    <location>
        <position position="367"/>
    </location>
    <ligand>
        <name>S-adenosyl-L-methionine</name>
        <dbReference type="ChEBI" id="CHEBI:59789"/>
    </ligand>
</feature>
<dbReference type="InterPro" id="IPR012340">
    <property type="entry name" value="NA-bd_OB-fold"/>
</dbReference>
<evidence type="ECO:0000256" key="5">
    <source>
        <dbReference type="PROSITE-ProRule" id="PRU10015"/>
    </source>
</evidence>
<dbReference type="PROSITE" id="PS01230">
    <property type="entry name" value="TRMA_1"/>
    <property type="match status" value="1"/>
</dbReference>
<dbReference type="InterPro" id="IPR010280">
    <property type="entry name" value="U5_MeTrfase_fam"/>
</dbReference>
<evidence type="ECO:0000256" key="3">
    <source>
        <dbReference type="ARBA" id="ARBA00022691"/>
    </source>
</evidence>
<keyword evidence="3 4" id="KW-0949">S-adenosyl-L-methionine</keyword>
<organism evidence="7 8">
    <name type="scientific">Mycoplasma seminis</name>
    <dbReference type="NCBI Taxonomy" id="512749"/>
    <lineage>
        <taxon>Bacteria</taxon>
        <taxon>Bacillati</taxon>
        <taxon>Mycoplasmatota</taxon>
        <taxon>Mollicutes</taxon>
        <taxon>Mycoplasmataceae</taxon>
        <taxon>Mycoplasma</taxon>
    </lineage>
</organism>
<dbReference type="Gene3D" id="2.40.50.140">
    <property type="entry name" value="Nucleic acid-binding proteins"/>
    <property type="match status" value="1"/>
</dbReference>
<dbReference type="Pfam" id="PF01938">
    <property type="entry name" value="TRAM"/>
    <property type="match status" value="1"/>
</dbReference>
<comment type="similarity">
    <text evidence="4">Belongs to the class I-like SAM-binding methyltransferase superfamily. RNA M5U methyltransferase family.</text>
</comment>
<dbReference type="RefSeq" id="WP_305937734.1">
    <property type="nucleotide sequence ID" value="NZ_CP132191.1"/>
</dbReference>
<dbReference type="GO" id="GO:0032259">
    <property type="term" value="P:methylation"/>
    <property type="evidence" value="ECO:0007669"/>
    <property type="project" value="UniProtKB-KW"/>
</dbReference>